<name>A0A9Y2I884_9PSEU</name>
<reference evidence="1 2" key="1">
    <citation type="submission" date="2023-06" db="EMBL/GenBank/DDBJ databases">
        <authorList>
            <person name="Oyuntsetseg B."/>
            <person name="Kim S.B."/>
        </authorList>
    </citation>
    <scope>NUCLEOTIDE SEQUENCE [LARGE SCALE GENOMIC DNA]</scope>
    <source>
        <strain evidence="1 2">2-15</strain>
    </source>
</reference>
<dbReference type="KEGG" id="acab:QRX50_26690"/>
<proteinExistence type="predicted"/>
<accession>A0A9Y2I884</accession>
<dbReference type="InterPro" id="IPR014729">
    <property type="entry name" value="Rossmann-like_a/b/a_fold"/>
</dbReference>
<dbReference type="EMBL" id="CP127294">
    <property type="protein sequence ID" value="WIX75134.1"/>
    <property type="molecule type" value="Genomic_DNA"/>
</dbReference>
<sequence>MRSYLVVANQTLLGPELLNELHKRIEAGPSVFYVLVPNTAAAHYHTVPAAGGLMPMPSVVMDFGRPASDEEATAQARQRLGQVLADLAARKVQADGDLGSAQPLEAIEKVLAGREFDEIIVATLPRRASRWLRADLPHQAERRFGLPVTTITTKH</sequence>
<keyword evidence="2" id="KW-1185">Reference proteome</keyword>
<dbReference type="SUPFAM" id="SSF52402">
    <property type="entry name" value="Adenine nucleotide alpha hydrolases-like"/>
    <property type="match status" value="1"/>
</dbReference>
<organism evidence="1 2">
    <name type="scientific">Amycolatopsis carbonis</name>
    <dbReference type="NCBI Taxonomy" id="715471"/>
    <lineage>
        <taxon>Bacteria</taxon>
        <taxon>Bacillati</taxon>
        <taxon>Actinomycetota</taxon>
        <taxon>Actinomycetes</taxon>
        <taxon>Pseudonocardiales</taxon>
        <taxon>Pseudonocardiaceae</taxon>
        <taxon>Amycolatopsis</taxon>
    </lineage>
</organism>
<evidence type="ECO:0008006" key="3">
    <source>
        <dbReference type="Google" id="ProtNLM"/>
    </source>
</evidence>
<dbReference type="RefSeq" id="WP_285965911.1">
    <property type="nucleotide sequence ID" value="NZ_CP127294.1"/>
</dbReference>
<protein>
    <recommendedName>
        <fullName evidence="3">Universal stress protein</fullName>
    </recommendedName>
</protein>
<evidence type="ECO:0000313" key="1">
    <source>
        <dbReference type="EMBL" id="WIX75134.1"/>
    </source>
</evidence>
<dbReference type="Gene3D" id="3.40.50.620">
    <property type="entry name" value="HUPs"/>
    <property type="match status" value="1"/>
</dbReference>
<dbReference type="AlphaFoldDB" id="A0A9Y2I884"/>
<gene>
    <name evidence="1" type="ORF">QRX50_26690</name>
</gene>
<evidence type="ECO:0000313" key="2">
    <source>
        <dbReference type="Proteomes" id="UP001236014"/>
    </source>
</evidence>
<dbReference type="Proteomes" id="UP001236014">
    <property type="component" value="Chromosome"/>
</dbReference>